<dbReference type="GO" id="GO:0007160">
    <property type="term" value="P:cell-matrix adhesion"/>
    <property type="evidence" value="ECO:0007669"/>
    <property type="project" value="TreeGrafter"/>
</dbReference>
<keyword evidence="3" id="KW-0325">Glycoprotein</keyword>
<sequence length="1117" mass="114952">MPASKCRSILTTAAILLAVTCGGALALTQERLATTNQGAFEIGEVAEPADLNGDGYLDIVIGNYLFDSGGHSDNGIIYIYFGGPTAPSGPSASIVGGANNTALGLDIATLDYNDDGYGDIVARRYAEEDALVFLGGPVFDTTPDITITGGALGGCHSIEAIGDIDGDGDDDLAVADFTNDRIHIYRGGYNADGNSDLAIPSPGAPGRTVGVNMAAGDFDGDGRRDLAVSDYVGFGESFVYVYFGRPASSLELVETLRTFVDDDEFGRRLFSPGDMDNDGDDELIVAATGDFYGSLYYFPGAALGEFGTFQVIDDVGSSYPLTFSRVGDVNHDGRADILLEKTLIFGSDVGFTTFGERLSQGYTFGIGDIDRDGNVEVLSAEYPDGAIYSLYAYKITRPWSRTKWIAGHRATIEWKGTELADIDLSVDGGASWQRLASGVGGDIQNTLAITVPSATTSRGLVRVVYSGFSANRSRSATSETFEILPDLPQPAVSRALDLAIPAPAEDGAFGQVVAVVGDINADGYDDVLVGAPQDDTGGLGAGAAYLYFGGPAMDWTPDVIMTGNSGNAFGASVSGAGDANGDGYLDFLVGATGAAGGDGRAYLFLGGPGVDGVADVTFVPFESSPFEFGASVAALGDVSGDGYDDVGVGNPGGDQGYHIYYGGPGINGQVDDTGPSGGESSTGLGDVNDDGALDYAVGDPSSAVVTIRMGRPPFRSSQNWTLRGPQGSSFGSSIAGHGDLDGDGIEDLAVGAPLDDLGGADAGRVFVYLGRRSFDDTADLVLTGMDAGDRFGSAVAFVSDLNGDGFDELAVGAPFATAGGTASGRIAVFFGGPLLDSVPDLVIDGSAQDRLGTAVAGLSGEPGALASLVIGAPASSGFPSAVEAHGFARYHLTAPGDGTTWTVGAEETIAWTGAERADVFLSVDGGASLVPLLESVGGRPSNSVTVQVPHLPTRYARLLLKPSTPGVSGQVQSRGLFTIEATIALDYFRTASEGAGTQLQWRTEPGPEAGIRYRIDKRRVSGTGEWTMLADGLATDRLLDAEADVAEYRLTAINGLSESFVLGVTSIGSRALLSAGPLPYSGGDLNVRFAALALPGSTEQLQLGVYDPAGRRVALLA</sequence>
<evidence type="ECO:0000256" key="4">
    <source>
        <dbReference type="SAM" id="SignalP"/>
    </source>
</evidence>
<dbReference type="InterPro" id="IPR000413">
    <property type="entry name" value="Integrin_alpha"/>
</dbReference>
<keyword evidence="2" id="KW-0677">Repeat</keyword>
<keyword evidence="1 4" id="KW-0732">Signal</keyword>
<dbReference type="InterPro" id="IPR028994">
    <property type="entry name" value="Integrin_alpha_N"/>
</dbReference>
<dbReference type="GO" id="GO:0005178">
    <property type="term" value="F:integrin binding"/>
    <property type="evidence" value="ECO:0007669"/>
    <property type="project" value="TreeGrafter"/>
</dbReference>
<dbReference type="Pfam" id="PF13517">
    <property type="entry name" value="FG-GAP_3"/>
    <property type="match status" value="1"/>
</dbReference>
<evidence type="ECO:0000256" key="1">
    <source>
        <dbReference type="ARBA" id="ARBA00022729"/>
    </source>
</evidence>
<dbReference type="SMART" id="SM00191">
    <property type="entry name" value="Int_alpha"/>
    <property type="match status" value="10"/>
</dbReference>
<dbReference type="InterPro" id="IPR013519">
    <property type="entry name" value="Int_alpha_beta-p"/>
</dbReference>
<accession>A0A956LYS6</accession>
<evidence type="ECO:0000313" key="5">
    <source>
        <dbReference type="EMBL" id="MCA9727487.1"/>
    </source>
</evidence>
<organism evidence="5 6">
    <name type="scientific">Eiseniibacteriota bacterium</name>
    <dbReference type="NCBI Taxonomy" id="2212470"/>
    <lineage>
        <taxon>Bacteria</taxon>
        <taxon>Candidatus Eiseniibacteriota</taxon>
    </lineage>
</organism>
<dbReference type="PANTHER" id="PTHR23220">
    <property type="entry name" value="INTEGRIN ALPHA"/>
    <property type="match status" value="1"/>
</dbReference>
<protein>
    <submittedName>
        <fullName evidence="5">VCBS repeat-containing protein</fullName>
    </submittedName>
</protein>
<name>A0A956LYS6_UNCEI</name>
<dbReference type="Pfam" id="PF01839">
    <property type="entry name" value="FG-GAP"/>
    <property type="match status" value="5"/>
</dbReference>
<dbReference type="GO" id="GO:0009897">
    <property type="term" value="C:external side of plasma membrane"/>
    <property type="evidence" value="ECO:0007669"/>
    <property type="project" value="TreeGrafter"/>
</dbReference>
<feature type="non-terminal residue" evidence="5">
    <location>
        <position position="1117"/>
    </location>
</feature>
<dbReference type="PROSITE" id="PS51470">
    <property type="entry name" value="FG_GAP"/>
    <property type="match status" value="5"/>
</dbReference>
<comment type="caution">
    <text evidence="5">The sequence shown here is derived from an EMBL/GenBank/DDBJ whole genome shotgun (WGS) entry which is preliminary data.</text>
</comment>
<dbReference type="GO" id="GO:0007229">
    <property type="term" value="P:integrin-mediated signaling pathway"/>
    <property type="evidence" value="ECO:0007669"/>
    <property type="project" value="TreeGrafter"/>
</dbReference>
<feature type="chain" id="PRO_5036802116" evidence="4">
    <location>
        <begin position="27"/>
        <end position="1117"/>
    </location>
</feature>
<evidence type="ECO:0000256" key="3">
    <source>
        <dbReference type="ARBA" id="ARBA00023180"/>
    </source>
</evidence>
<dbReference type="PRINTS" id="PR01185">
    <property type="entry name" value="INTEGRINA"/>
</dbReference>
<dbReference type="SUPFAM" id="SSF69318">
    <property type="entry name" value="Integrin alpha N-terminal domain"/>
    <property type="match status" value="2"/>
</dbReference>
<reference evidence="5" key="1">
    <citation type="submission" date="2020-04" db="EMBL/GenBank/DDBJ databases">
        <authorList>
            <person name="Zhang T."/>
        </authorList>
    </citation>
    <scope>NUCLEOTIDE SEQUENCE</scope>
    <source>
        <strain evidence="5">HKST-UBA01</strain>
    </source>
</reference>
<dbReference type="Gene3D" id="2.130.10.130">
    <property type="entry name" value="Integrin alpha, N-terminal"/>
    <property type="match status" value="5"/>
</dbReference>
<evidence type="ECO:0000256" key="2">
    <source>
        <dbReference type="ARBA" id="ARBA00022737"/>
    </source>
</evidence>
<dbReference type="GO" id="GO:0033627">
    <property type="term" value="P:cell adhesion mediated by integrin"/>
    <property type="evidence" value="ECO:0007669"/>
    <property type="project" value="TreeGrafter"/>
</dbReference>
<dbReference type="GO" id="GO:0098609">
    <property type="term" value="P:cell-cell adhesion"/>
    <property type="evidence" value="ECO:0007669"/>
    <property type="project" value="TreeGrafter"/>
</dbReference>
<dbReference type="InterPro" id="IPR013517">
    <property type="entry name" value="FG-GAP"/>
</dbReference>
<dbReference type="Proteomes" id="UP000697710">
    <property type="component" value="Unassembled WGS sequence"/>
</dbReference>
<feature type="signal peptide" evidence="4">
    <location>
        <begin position="1"/>
        <end position="26"/>
    </location>
</feature>
<dbReference type="PANTHER" id="PTHR23220:SF133">
    <property type="entry name" value="INTEGRIN ALPHA-PS2"/>
    <property type="match status" value="1"/>
</dbReference>
<proteinExistence type="predicted"/>
<evidence type="ECO:0000313" key="6">
    <source>
        <dbReference type="Proteomes" id="UP000697710"/>
    </source>
</evidence>
<dbReference type="AlphaFoldDB" id="A0A956LYS6"/>
<dbReference type="EMBL" id="JAGQHR010000175">
    <property type="protein sequence ID" value="MCA9727487.1"/>
    <property type="molecule type" value="Genomic_DNA"/>
</dbReference>
<dbReference type="GO" id="GO:0008305">
    <property type="term" value="C:integrin complex"/>
    <property type="evidence" value="ECO:0007669"/>
    <property type="project" value="InterPro"/>
</dbReference>
<gene>
    <name evidence="5" type="ORF">KC729_07375</name>
</gene>
<reference evidence="5" key="2">
    <citation type="journal article" date="2021" name="Microbiome">
        <title>Successional dynamics and alternative stable states in a saline activated sludge microbial community over 9 years.</title>
        <authorList>
            <person name="Wang Y."/>
            <person name="Ye J."/>
            <person name="Ju F."/>
            <person name="Liu L."/>
            <person name="Boyd J.A."/>
            <person name="Deng Y."/>
            <person name="Parks D.H."/>
            <person name="Jiang X."/>
            <person name="Yin X."/>
            <person name="Woodcroft B.J."/>
            <person name="Tyson G.W."/>
            <person name="Hugenholtz P."/>
            <person name="Polz M.F."/>
            <person name="Zhang T."/>
        </authorList>
    </citation>
    <scope>NUCLEOTIDE SEQUENCE</scope>
    <source>
        <strain evidence="5">HKST-UBA01</strain>
    </source>
</reference>